<dbReference type="OrthoDB" id="10252032at2759"/>
<dbReference type="Pfam" id="PF05178">
    <property type="entry name" value="Kri1"/>
    <property type="match status" value="1"/>
</dbReference>
<feature type="compositionally biased region" description="Basic and acidic residues" evidence="3">
    <location>
        <begin position="584"/>
        <end position="598"/>
    </location>
</feature>
<evidence type="ECO:0000313" key="5">
    <source>
        <dbReference type="EMBL" id="CAC5403926.1"/>
    </source>
</evidence>
<evidence type="ECO:0000313" key="6">
    <source>
        <dbReference type="Proteomes" id="UP000507470"/>
    </source>
</evidence>
<proteinExistence type="inferred from homology"/>
<evidence type="ECO:0000256" key="3">
    <source>
        <dbReference type="SAM" id="MobiDB-lite"/>
    </source>
</evidence>
<accession>A0A6J8D7H3</accession>
<feature type="compositionally biased region" description="Basic and acidic residues" evidence="3">
    <location>
        <begin position="552"/>
        <end position="570"/>
    </location>
</feature>
<comment type="similarity">
    <text evidence="1">Belongs to the KRI1 family.</text>
</comment>
<protein>
    <recommendedName>
        <fullName evidence="2">Protein KRI1 homolog</fullName>
    </recommendedName>
</protein>
<dbReference type="Pfam" id="PF12936">
    <property type="entry name" value="Kri1_C"/>
    <property type="match status" value="1"/>
</dbReference>
<dbReference type="EMBL" id="CACVKT020006887">
    <property type="protein sequence ID" value="CAC5403926.1"/>
    <property type="molecule type" value="Genomic_DNA"/>
</dbReference>
<feature type="region of interest" description="Disordered" evidence="3">
    <location>
        <begin position="401"/>
        <end position="432"/>
    </location>
</feature>
<feature type="compositionally biased region" description="Basic and acidic residues" evidence="3">
    <location>
        <begin position="169"/>
        <end position="179"/>
    </location>
</feature>
<dbReference type="InterPro" id="IPR018034">
    <property type="entry name" value="Kri1"/>
</dbReference>
<feature type="domain" description="Kri1-like C-terminal" evidence="4">
    <location>
        <begin position="469"/>
        <end position="556"/>
    </location>
</feature>
<sequence length="793" mass="92975">MSEELKINKAYAENYNVWRKKEELQKLKDKYGDVSDLDSESSSSESEDENAEGLTALVERDWLRTYAALKKRDPKIYQKDVKFYHSDDDTDSNEGPSSSKVKGKKPVYLKDYERKVILEKGGKLIDESDSGEEEDFPQKPSYYEEQDEIKQSFKSAFEDSGSESSDPEFLTKKVKTEKEKDEEETDFMSWVKEEKKGKKEDEKFGIELGSLKQYWNDPNLDEGEKFLRDFIVKQQYLEKDADRIPSYDEIINDGDGLTDDEENVEKQEEFERKYNFRYEEPDQDFIKSFPRTIDDSVRRKESKRAERRKQLRDRKKMEKERRKEEIKQLKNMKKQEIMDKIDKLKEIAGNQSLVLNTEDLEGDFDPDKHDQMMKSCFNDDFYGGEEEDMKPVFADEDNEDLIPENWDNWTGPEPEDIDETEPHMDDPNFIMDADYDPTKVVEKTSKKKKKSKFKQALAKKKPVFDPDKKTFEEYYNDYYSLDYEDIIDDKPCRFKYRTVLSNDYGLSVDEVLTARDKELNAWASLKKMSQYRTEEEEMDDLKIYSHKSKNTEKKAKMLPSLHEKSNKEKIAGSQKNKRKKKNKVSNEEKGVSNEEKGDSSVAEVVSDSTVNVSDENILSSNTTVIDDGSKSYRLTDIVLVFRKTFYPATQRVIDDGSKSYRLTDIVFHFIQQHLMAAKHFYPENNTTGKHFYPATQRVIDDGSKSYRLTDIVLVFRKTFYPATQRVIDDGSKSYRLTDIVIVFRKTFYPATQRVIDDGSKSYRLTDIVLVFRKTFFIQQHNGSLMMAAKLPLD</sequence>
<keyword evidence="6" id="KW-1185">Reference proteome</keyword>
<name>A0A6J8D7H3_MYTCO</name>
<dbReference type="Proteomes" id="UP000507470">
    <property type="component" value="Unassembled WGS sequence"/>
</dbReference>
<dbReference type="GO" id="GO:0030686">
    <property type="term" value="C:90S preribosome"/>
    <property type="evidence" value="ECO:0007669"/>
    <property type="project" value="TreeGrafter"/>
</dbReference>
<organism evidence="5 6">
    <name type="scientific">Mytilus coruscus</name>
    <name type="common">Sea mussel</name>
    <dbReference type="NCBI Taxonomy" id="42192"/>
    <lineage>
        <taxon>Eukaryota</taxon>
        <taxon>Metazoa</taxon>
        <taxon>Spiralia</taxon>
        <taxon>Lophotrochozoa</taxon>
        <taxon>Mollusca</taxon>
        <taxon>Bivalvia</taxon>
        <taxon>Autobranchia</taxon>
        <taxon>Pteriomorphia</taxon>
        <taxon>Mytilida</taxon>
        <taxon>Mytiloidea</taxon>
        <taxon>Mytilidae</taxon>
        <taxon>Mytilinae</taxon>
        <taxon>Mytilus</taxon>
    </lineage>
</organism>
<reference evidence="5 6" key="1">
    <citation type="submission" date="2020-06" db="EMBL/GenBank/DDBJ databases">
        <authorList>
            <person name="Li R."/>
            <person name="Bekaert M."/>
        </authorList>
    </citation>
    <scope>NUCLEOTIDE SEQUENCE [LARGE SCALE GENOMIC DNA]</scope>
    <source>
        <strain evidence="6">wild</strain>
    </source>
</reference>
<feature type="region of interest" description="Disordered" evidence="3">
    <location>
        <begin position="121"/>
        <end position="185"/>
    </location>
</feature>
<evidence type="ECO:0000256" key="2">
    <source>
        <dbReference type="ARBA" id="ARBA00017294"/>
    </source>
</evidence>
<feature type="region of interest" description="Disordered" evidence="3">
    <location>
        <begin position="29"/>
        <end position="53"/>
    </location>
</feature>
<feature type="compositionally biased region" description="Basic and acidic residues" evidence="3">
    <location>
        <begin position="315"/>
        <end position="327"/>
    </location>
</feature>
<feature type="region of interest" description="Disordered" evidence="3">
    <location>
        <begin position="83"/>
        <end position="105"/>
    </location>
</feature>
<dbReference type="AlphaFoldDB" id="A0A6J8D7H3"/>
<feature type="compositionally biased region" description="Acidic residues" evidence="3">
    <location>
        <begin position="35"/>
        <end position="51"/>
    </location>
</feature>
<evidence type="ECO:0000259" key="4">
    <source>
        <dbReference type="Pfam" id="PF12936"/>
    </source>
</evidence>
<dbReference type="PANTHER" id="PTHR14490:SF5">
    <property type="entry name" value="PROTEIN KRI1 HOMOLOG"/>
    <property type="match status" value="1"/>
</dbReference>
<dbReference type="GO" id="GO:0005730">
    <property type="term" value="C:nucleolus"/>
    <property type="evidence" value="ECO:0007669"/>
    <property type="project" value="TreeGrafter"/>
</dbReference>
<evidence type="ECO:0000256" key="1">
    <source>
        <dbReference type="ARBA" id="ARBA00007473"/>
    </source>
</evidence>
<gene>
    <name evidence="5" type="ORF">MCOR_37770</name>
</gene>
<feature type="region of interest" description="Disordered" evidence="3">
    <location>
        <begin position="295"/>
        <end position="327"/>
    </location>
</feature>
<dbReference type="PANTHER" id="PTHR14490">
    <property type="entry name" value="ZINC FINGER, ZZ TYPE"/>
    <property type="match status" value="1"/>
</dbReference>
<dbReference type="InterPro" id="IPR024626">
    <property type="entry name" value="Kri1-like_C"/>
</dbReference>
<feature type="compositionally biased region" description="Basic residues" evidence="3">
    <location>
        <begin position="300"/>
        <end position="314"/>
    </location>
</feature>
<feature type="region of interest" description="Disordered" evidence="3">
    <location>
        <begin position="552"/>
        <end position="605"/>
    </location>
</feature>
<feature type="region of interest" description="Disordered" evidence="3">
    <location>
        <begin position="361"/>
        <end position="380"/>
    </location>
</feature>
<dbReference type="GO" id="GO:0000447">
    <property type="term" value="P:endonucleolytic cleavage in ITS1 to separate SSU-rRNA from 5.8S rRNA and LSU-rRNA from tricistronic rRNA transcript (SSU-rRNA, 5.8S rRNA, LSU-rRNA)"/>
    <property type="evidence" value="ECO:0007669"/>
    <property type="project" value="TreeGrafter"/>
</dbReference>